<dbReference type="OrthoDB" id="9804078at2"/>
<keyword evidence="5 11" id="KW-0547">Nucleotide-binding</keyword>
<dbReference type="GO" id="GO:0016740">
    <property type="term" value="F:transferase activity"/>
    <property type="evidence" value="ECO:0007669"/>
    <property type="project" value="UniProtKB-KW"/>
</dbReference>
<evidence type="ECO:0000256" key="11">
    <source>
        <dbReference type="HAMAP-Rule" id="MF_00121"/>
    </source>
</evidence>
<keyword evidence="7 11" id="KW-0648">Protein biosynthesis</keyword>
<comment type="catalytic activity">
    <reaction evidence="9 11">
        <text>L-aspartyl-tRNA(Asn) + L-glutamine + ATP + H2O = L-asparaginyl-tRNA(Asn) + L-glutamate + ADP + phosphate + 2 H(+)</text>
        <dbReference type="Rhea" id="RHEA:14513"/>
        <dbReference type="Rhea" id="RHEA-COMP:9674"/>
        <dbReference type="Rhea" id="RHEA-COMP:9677"/>
        <dbReference type="ChEBI" id="CHEBI:15377"/>
        <dbReference type="ChEBI" id="CHEBI:15378"/>
        <dbReference type="ChEBI" id="CHEBI:29985"/>
        <dbReference type="ChEBI" id="CHEBI:30616"/>
        <dbReference type="ChEBI" id="CHEBI:43474"/>
        <dbReference type="ChEBI" id="CHEBI:58359"/>
        <dbReference type="ChEBI" id="CHEBI:78515"/>
        <dbReference type="ChEBI" id="CHEBI:78516"/>
        <dbReference type="ChEBI" id="CHEBI:456216"/>
    </reaction>
</comment>
<evidence type="ECO:0000256" key="6">
    <source>
        <dbReference type="ARBA" id="ARBA00022840"/>
    </source>
</evidence>
<dbReference type="InterPro" id="IPR017958">
    <property type="entry name" value="Gln-tRNA_amidoTrfase_suB_CS"/>
</dbReference>
<dbReference type="GO" id="GO:0006412">
    <property type="term" value="P:translation"/>
    <property type="evidence" value="ECO:0007669"/>
    <property type="project" value="UniProtKB-UniRule"/>
</dbReference>
<evidence type="ECO:0000256" key="2">
    <source>
        <dbReference type="ARBA" id="ARBA00011123"/>
    </source>
</evidence>
<dbReference type="GO" id="GO:0050567">
    <property type="term" value="F:glutaminyl-tRNA synthase (glutamine-hydrolyzing) activity"/>
    <property type="evidence" value="ECO:0007669"/>
    <property type="project" value="UniProtKB-UniRule"/>
</dbReference>
<dbReference type="GO" id="GO:0005524">
    <property type="term" value="F:ATP binding"/>
    <property type="evidence" value="ECO:0007669"/>
    <property type="project" value="UniProtKB-KW"/>
</dbReference>
<sequence>MAVADYEVVIGLEVHCQLSTETKMFTDCAYHVGAESNALTDAYSWGLPGTLPVPNQRAVEYALRLGLALGCAIRPVSRWARKHYFYPDLPKGYQITQSDLPYAQGGAVEIPDRGAADSEGFATKTVRLHHIHMEEDAGKNTHGGHGSEGLSLIDYNRAGAPLVEIVSEPDLRSAVEAADYMRELRQLVRTLGISEANMEEGTLRCDANVSLRRRELAGSETYGTRCEIKNLNSFKFLEAAILAEIRRQADLLDRGEAVVQSTLSYDTARDQTKIMRTKEAAADYRYFPEPDMPALRISKAMLEAARAAVPELPWARRRRLLSLGLSTYDAGVLSAEQGLAAYFDDALAALKPGGEGTAKLACNWITGDLLKLVNGHGHAIEDCPVTPSWLAELIALVEDGTISRRAGKEVLDKSYAEARSPAAIVERDGYRQVSDTGAIEAMIREVVAANPKQLAQLLGGKDKLRGFFVGQVMKRSKGQANPKVVQEVLATVLAEHRDSSSD</sequence>
<dbReference type="InterPro" id="IPR004413">
    <property type="entry name" value="GatB"/>
</dbReference>
<dbReference type="RefSeq" id="WP_006975346.1">
    <property type="nucleotide sequence ID" value="NZ_ABCS01000089.1"/>
</dbReference>
<evidence type="ECO:0000256" key="3">
    <source>
        <dbReference type="ARBA" id="ARBA00016923"/>
    </source>
</evidence>
<dbReference type="Proteomes" id="UP000005801">
    <property type="component" value="Unassembled WGS sequence"/>
</dbReference>
<evidence type="ECO:0000256" key="1">
    <source>
        <dbReference type="ARBA" id="ARBA00005306"/>
    </source>
</evidence>
<organism evidence="13 14">
    <name type="scientific">Plesiocystis pacifica SIR-1</name>
    <dbReference type="NCBI Taxonomy" id="391625"/>
    <lineage>
        <taxon>Bacteria</taxon>
        <taxon>Pseudomonadati</taxon>
        <taxon>Myxococcota</taxon>
        <taxon>Polyangia</taxon>
        <taxon>Nannocystales</taxon>
        <taxon>Nannocystaceae</taxon>
        <taxon>Plesiocystis</taxon>
    </lineage>
</organism>
<dbReference type="InterPro" id="IPR003789">
    <property type="entry name" value="Asn/Gln_tRNA_amidoTrase-B-like"/>
</dbReference>
<dbReference type="EMBL" id="ABCS01000089">
    <property type="protein sequence ID" value="EDM75515.1"/>
    <property type="molecule type" value="Genomic_DNA"/>
</dbReference>
<dbReference type="PROSITE" id="PS01234">
    <property type="entry name" value="GATB"/>
    <property type="match status" value="1"/>
</dbReference>
<dbReference type="NCBIfam" id="NF004014">
    <property type="entry name" value="PRK05477.1-4"/>
    <property type="match status" value="1"/>
</dbReference>
<dbReference type="eggNOG" id="COG0064">
    <property type="taxonomic scope" value="Bacteria"/>
</dbReference>
<dbReference type="PANTHER" id="PTHR11659:SF0">
    <property type="entry name" value="GLUTAMYL-TRNA(GLN) AMIDOTRANSFERASE SUBUNIT B, MITOCHONDRIAL"/>
    <property type="match status" value="1"/>
</dbReference>
<dbReference type="PANTHER" id="PTHR11659">
    <property type="entry name" value="GLUTAMYL-TRNA GLN AMIDOTRANSFERASE SUBUNIT B MITOCHONDRIAL AND PROKARYOTIC PET112-RELATED"/>
    <property type="match status" value="1"/>
</dbReference>
<dbReference type="SUPFAM" id="SSF55931">
    <property type="entry name" value="Glutamine synthetase/guanido kinase"/>
    <property type="match status" value="1"/>
</dbReference>
<keyword evidence="13" id="KW-0808">Transferase</keyword>
<comment type="subunit">
    <text evidence="2 11">Heterotrimer of A, B and C subunits.</text>
</comment>
<dbReference type="NCBIfam" id="NF004012">
    <property type="entry name" value="PRK05477.1-2"/>
    <property type="match status" value="1"/>
</dbReference>
<dbReference type="InterPro" id="IPR014746">
    <property type="entry name" value="Gln_synth/guanido_kin_cat_dom"/>
</dbReference>
<comment type="caution">
    <text evidence="13">The sequence shown here is derived from an EMBL/GenBank/DDBJ whole genome shotgun (WGS) entry which is preliminary data.</text>
</comment>
<feature type="domain" description="Asn/Gln amidotransferase" evidence="12">
    <location>
        <begin position="341"/>
        <end position="493"/>
    </location>
</feature>
<dbReference type="InterPro" id="IPR006075">
    <property type="entry name" value="Asn/Gln-tRNA_Trfase_suB/E_cat"/>
</dbReference>
<dbReference type="AlphaFoldDB" id="A6GF56"/>
<evidence type="ECO:0000256" key="5">
    <source>
        <dbReference type="ARBA" id="ARBA00022741"/>
    </source>
</evidence>
<reference evidence="13 14" key="1">
    <citation type="submission" date="2007-06" db="EMBL/GenBank/DDBJ databases">
        <authorList>
            <person name="Shimkets L."/>
            <person name="Ferriera S."/>
            <person name="Johnson J."/>
            <person name="Kravitz S."/>
            <person name="Beeson K."/>
            <person name="Sutton G."/>
            <person name="Rogers Y.-H."/>
            <person name="Friedman R."/>
            <person name="Frazier M."/>
            <person name="Venter J.C."/>
        </authorList>
    </citation>
    <scope>NUCLEOTIDE SEQUENCE [LARGE SCALE GENOMIC DNA]</scope>
    <source>
        <strain evidence="13 14">SIR-1</strain>
    </source>
</reference>
<evidence type="ECO:0000256" key="9">
    <source>
        <dbReference type="ARBA" id="ARBA00047380"/>
    </source>
</evidence>
<comment type="function">
    <text evidence="8 11">Allows the formation of correctly charged Asn-tRNA(Asn) or Gln-tRNA(Gln) through the transamidation of misacylated Asp-tRNA(Asn) or Glu-tRNA(Gln) in organisms which lack either or both of asparaginyl-tRNA or glutaminyl-tRNA synthetases. The reaction takes place in the presence of glutamine and ATP through an activated phospho-Asp-tRNA(Asn) or phospho-Glu-tRNA(Gln).</text>
</comment>
<dbReference type="SUPFAM" id="SSF89095">
    <property type="entry name" value="GatB/YqeY motif"/>
    <property type="match status" value="1"/>
</dbReference>
<evidence type="ECO:0000256" key="10">
    <source>
        <dbReference type="ARBA" id="ARBA00047913"/>
    </source>
</evidence>
<keyword evidence="4 11" id="KW-0436">Ligase</keyword>
<keyword evidence="6 11" id="KW-0067">ATP-binding</keyword>
<evidence type="ECO:0000256" key="4">
    <source>
        <dbReference type="ARBA" id="ARBA00022598"/>
    </source>
</evidence>
<protein>
    <recommendedName>
        <fullName evidence="3 11">Aspartyl/glutamyl-tRNA(Asn/Gln) amidotransferase subunit B</fullName>
        <shortName evidence="11">Asp/Glu-ADT subunit B</shortName>
        <ecNumber evidence="11">6.3.5.-</ecNumber>
    </recommendedName>
</protein>
<comment type="similarity">
    <text evidence="1 11">Belongs to the GatB/GatE family. GatB subfamily.</text>
</comment>
<dbReference type="InterPro" id="IPR018027">
    <property type="entry name" value="Asn/Gln_amidotransferase"/>
</dbReference>
<keyword evidence="14" id="KW-1185">Reference proteome</keyword>
<proteinExistence type="inferred from homology"/>
<dbReference type="Pfam" id="PF02934">
    <property type="entry name" value="GatB_N"/>
    <property type="match status" value="1"/>
</dbReference>
<dbReference type="STRING" id="391625.PPSIR1_31578"/>
<evidence type="ECO:0000313" key="14">
    <source>
        <dbReference type="Proteomes" id="UP000005801"/>
    </source>
</evidence>
<evidence type="ECO:0000256" key="7">
    <source>
        <dbReference type="ARBA" id="ARBA00022917"/>
    </source>
</evidence>
<dbReference type="Gene3D" id="1.10.10.410">
    <property type="match status" value="1"/>
</dbReference>
<dbReference type="GO" id="GO:0070681">
    <property type="term" value="P:glutaminyl-tRNAGln biosynthesis via transamidation"/>
    <property type="evidence" value="ECO:0007669"/>
    <property type="project" value="TreeGrafter"/>
</dbReference>
<comment type="catalytic activity">
    <reaction evidence="10 11">
        <text>L-glutamyl-tRNA(Gln) + L-glutamine + ATP + H2O = L-glutaminyl-tRNA(Gln) + L-glutamate + ADP + phosphate + H(+)</text>
        <dbReference type="Rhea" id="RHEA:17521"/>
        <dbReference type="Rhea" id="RHEA-COMP:9681"/>
        <dbReference type="Rhea" id="RHEA-COMP:9684"/>
        <dbReference type="ChEBI" id="CHEBI:15377"/>
        <dbReference type="ChEBI" id="CHEBI:15378"/>
        <dbReference type="ChEBI" id="CHEBI:29985"/>
        <dbReference type="ChEBI" id="CHEBI:30616"/>
        <dbReference type="ChEBI" id="CHEBI:43474"/>
        <dbReference type="ChEBI" id="CHEBI:58359"/>
        <dbReference type="ChEBI" id="CHEBI:78520"/>
        <dbReference type="ChEBI" id="CHEBI:78521"/>
        <dbReference type="ChEBI" id="CHEBI:456216"/>
    </reaction>
</comment>
<accession>A6GF56</accession>
<name>A6GF56_9BACT</name>
<dbReference type="InterPro" id="IPR023168">
    <property type="entry name" value="GatB_Yqey_C_2"/>
</dbReference>
<dbReference type="SMART" id="SM00845">
    <property type="entry name" value="GatB_Yqey"/>
    <property type="match status" value="1"/>
</dbReference>
<dbReference type="InterPro" id="IPR017959">
    <property type="entry name" value="Asn/Gln-tRNA_amidoTrfase_suB/E"/>
</dbReference>
<evidence type="ECO:0000259" key="12">
    <source>
        <dbReference type="SMART" id="SM00845"/>
    </source>
</evidence>
<dbReference type="HAMAP" id="MF_00121">
    <property type="entry name" value="GatB"/>
    <property type="match status" value="1"/>
</dbReference>
<dbReference type="EC" id="6.3.5.-" evidence="11"/>
<dbReference type="Pfam" id="PF02637">
    <property type="entry name" value="GatB_Yqey"/>
    <property type="match status" value="1"/>
</dbReference>
<evidence type="ECO:0000313" key="13">
    <source>
        <dbReference type="EMBL" id="EDM75515.1"/>
    </source>
</evidence>
<dbReference type="GO" id="GO:0050566">
    <property type="term" value="F:asparaginyl-tRNA synthase (glutamine-hydrolyzing) activity"/>
    <property type="evidence" value="ECO:0007669"/>
    <property type="project" value="RHEA"/>
</dbReference>
<dbReference type="NCBIfam" id="TIGR00133">
    <property type="entry name" value="gatB"/>
    <property type="match status" value="1"/>
</dbReference>
<gene>
    <name evidence="11" type="primary">gatB</name>
    <name evidence="13" type="ORF">PPSIR1_31578</name>
</gene>
<evidence type="ECO:0000256" key="8">
    <source>
        <dbReference type="ARBA" id="ARBA00024799"/>
    </source>
</evidence>
<dbReference type="FunFam" id="1.10.10.410:FF:000001">
    <property type="entry name" value="Aspartyl/glutamyl-tRNA(Asn/Gln) amidotransferase subunit B"/>
    <property type="match status" value="1"/>
</dbReference>